<evidence type="ECO:0000313" key="1">
    <source>
        <dbReference type="EMBL" id="CAF4460492.1"/>
    </source>
</evidence>
<comment type="caution">
    <text evidence="1">The sequence shown here is derived from an EMBL/GenBank/DDBJ whole genome shotgun (WGS) entry which is preliminary data.</text>
</comment>
<organism evidence="1 2">
    <name type="scientific">Adineta steineri</name>
    <dbReference type="NCBI Taxonomy" id="433720"/>
    <lineage>
        <taxon>Eukaryota</taxon>
        <taxon>Metazoa</taxon>
        <taxon>Spiralia</taxon>
        <taxon>Gnathifera</taxon>
        <taxon>Rotifera</taxon>
        <taxon>Eurotatoria</taxon>
        <taxon>Bdelloidea</taxon>
        <taxon>Adinetida</taxon>
        <taxon>Adinetidae</taxon>
        <taxon>Adineta</taxon>
    </lineage>
</organism>
<accession>A0A820SRG5</accession>
<proteinExistence type="predicted"/>
<dbReference type="EMBL" id="CAJOAY010036914">
    <property type="protein sequence ID" value="CAF4460492.1"/>
    <property type="molecule type" value="Genomic_DNA"/>
</dbReference>
<evidence type="ECO:0000313" key="2">
    <source>
        <dbReference type="Proteomes" id="UP000663881"/>
    </source>
</evidence>
<sequence>MLEIRIHCKFLPQNLDHVQNFMAPISYLPLNNEQKSIEVKNKHYKIIQEAKRTWLNYLLNAYEIKITEYELQYQNAYINLESYVLTNMTTTSTSVLSQVQEYINCRISKLKNDIYNKMSSF</sequence>
<feature type="non-terminal residue" evidence="1">
    <location>
        <position position="121"/>
    </location>
</feature>
<reference evidence="1" key="1">
    <citation type="submission" date="2021-02" db="EMBL/GenBank/DDBJ databases">
        <authorList>
            <person name="Nowell W R."/>
        </authorList>
    </citation>
    <scope>NUCLEOTIDE SEQUENCE</scope>
</reference>
<name>A0A820SRG5_9BILA</name>
<gene>
    <name evidence="1" type="ORF">OKA104_LOCUS54664</name>
</gene>
<dbReference type="AlphaFoldDB" id="A0A820SRG5"/>
<dbReference type="Proteomes" id="UP000663881">
    <property type="component" value="Unassembled WGS sequence"/>
</dbReference>
<protein>
    <submittedName>
        <fullName evidence="1">Uncharacterized protein</fullName>
    </submittedName>
</protein>